<protein>
    <submittedName>
        <fullName evidence="1">Uncharacterized protein</fullName>
    </submittedName>
</protein>
<accession>K4APJ8</accession>
<reference evidence="1" key="2">
    <citation type="submission" date="2018-08" db="UniProtKB">
        <authorList>
            <consortium name="EnsemblPlants"/>
        </authorList>
    </citation>
    <scope>IDENTIFICATION</scope>
    <source>
        <strain evidence="1">Yugu1</strain>
    </source>
</reference>
<reference evidence="2" key="1">
    <citation type="journal article" date="2012" name="Nat. Biotechnol.">
        <title>Reference genome sequence of the model plant Setaria.</title>
        <authorList>
            <person name="Bennetzen J.L."/>
            <person name="Schmutz J."/>
            <person name="Wang H."/>
            <person name="Percifield R."/>
            <person name="Hawkins J."/>
            <person name="Pontaroli A.C."/>
            <person name="Estep M."/>
            <person name="Feng L."/>
            <person name="Vaughn J.N."/>
            <person name="Grimwood J."/>
            <person name="Jenkins J."/>
            <person name="Barry K."/>
            <person name="Lindquist E."/>
            <person name="Hellsten U."/>
            <person name="Deshpande S."/>
            <person name="Wang X."/>
            <person name="Wu X."/>
            <person name="Mitros T."/>
            <person name="Triplett J."/>
            <person name="Yang X."/>
            <person name="Ye C.Y."/>
            <person name="Mauro-Herrera M."/>
            <person name="Wang L."/>
            <person name="Li P."/>
            <person name="Sharma M."/>
            <person name="Sharma R."/>
            <person name="Ronald P.C."/>
            <person name="Panaud O."/>
            <person name="Kellogg E.A."/>
            <person name="Brutnell T.P."/>
            <person name="Doust A.N."/>
            <person name="Tuskan G.A."/>
            <person name="Rokhsar D."/>
            <person name="Devos K.M."/>
        </authorList>
    </citation>
    <scope>NUCLEOTIDE SEQUENCE [LARGE SCALE GENOMIC DNA]</scope>
    <source>
        <strain evidence="2">cv. Yugu1</strain>
    </source>
</reference>
<evidence type="ECO:0000313" key="1">
    <source>
        <dbReference type="EnsemblPlants" id="KQK88468"/>
    </source>
</evidence>
<dbReference type="InParanoid" id="K4APJ8"/>
<dbReference type="EnsemblPlants" id="KQK88468">
    <property type="protein sequence ID" value="KQK88468"/>
    <property type="gene ID" value="SETIT_040846mg"/>
</dbReference>
<dbReference type="Proteomes" id="UP000004995">
    <property type="component" value="Unassembled WGS sequence"/>
</dbReference>
<sequence length="36" mass="4193">MNIFDRPHIPLDCKKADNAEIEWDFNPCQMLVCVSV</sequence>
<dbReference type="EMBL" id="AGNK02005544">
    <property type="status" value="NOT_ANNOTATED_CDS"/>
    <property type="molecule type" value="Genomic_DNA"/>
</dbReference>
<keyword evidence="2" id="KW-1185">Reference proteome</keyword>
<evidence type="ECO:0000313" key="2">
    <source>
        <dbReference type="Proteomes" id="UP000004995"/>
    </source>
</evidence>
<organism evidence="1 2">
    <name type="scientific">Setaria italica</name>
    <name type="common">Foxtail millet</name>
    <name type="synonym">Panicum italicum</name>
    <dbReference type="NCBI Taxonomy" id="4555"/>
    <lineage>
        <taxon>Eukaryota</taxon>
        <taxon>Viridiplantae</taxon>
        <taxon>Streptophyta</taxon>
        <taxon>Embryophyta</taxon>
        <taxon>Tracheophyta</taxon>
        <taxon>Spermatophyta</taxon>
        <taxon>Magnoliopsida</taxon>
        <taxon>Liliopsida</taxon>
        <taxon>Poales</taxon>
        <taxon>Poaceae</taxon>
        <taxon>PACMAD clade</taxon>
        <taxon>Panicoideae</taxon>
        <taxon>Panicodae</taxon>
        <taxon>Paniceae</taxon>
        <taxon>Cenchrinae</taxon>
        <taxon>Setaria</taxon>
    </lineage>
</organism>
<name>K4APJ8_SETIT</name>
<dbReference type="AlphaFoldDB" id="K4APJ8"/>
<dbReference type="HOGENOM" id="CLU_3360633_0_0_1"/>
<proteinExistence type="predicted"/>
<dbReference type="Gramene" id="KQK88468">
    <property type="protein sequence ID" value="KQK88468"/>
    <property type="gene ID" value="SETIT_040846mg"/>
</dbReference>